<dbReference type="OrthoDB" id="9800218at2"/>
<name>A0A502G211_9GAMM</name>
<dbReference type="Proteomes" id="UP000317663">
    <property type="component" value="Unassembled WGS sequence"/>
</dbReference>
<comment type="caution">
    <text evidence="2">The sequence shown here is derived from an EMBL/GenBank/DDBJ whole genome shotgun (WGS) entry which is preliminary data.</text>
</comment>
<feature type="chain" id="PRO_5021235259" evidence="1">
    <location>
        <begin position="30"/>
        <end position="125"/>
    </location>
</feature>
<keyword evidence="1" id="KW-0732">Signal</keyword>
<sequence length="125" mass="13994">MSMSKNKSTWMKGGLITLALLLAGCASHPKTVYNWDQYQATVYQYYQSDKVGPEQQIASLKESIEKSRATNKLVPPGLHAQLGLLYANTGHTDQAFQEFNTEKTLFPESAAYMDFLLKKNKGSIK</sequence>
<evidence type="ECO:0000313" key="2">
    <source>
        <dbReference type="EMBL" id="TPG55815.1"/>
    </source>
</evidence>
<proteinExistence type="predicted"/>
<dbReference type="Pfam" id="PF16068">
    <property type="entry name" value="DUF4810"/>
    <property type="match status" value="1"/>
</dbReference>
<accession>A0A502G211</accession>
<dbReference type="EMBL" id="RCZD01000017">
    <property type="protein sequence ID" value="TPG55815.1"/>
    <property type="molecule type" value="Genomic_DNA"/>
</dbReference>
<reference evidence="2 3" key="1">
    <citation type="journal article" date="2019" name="Environ. Microbiol.">
        <title>Species interactions and distinct microbial communities in high Arctic permafrost affected cryosols are associated with the CH4 and CO2 gas fluxes.</title>
        <authorList>
            <person name="Altshuler I."/>
            <person name="Hamel J."/>
            <person name="Turney S."/>
            <person name="Magnuson E."/>
            <person name="Levesque R."/>
            <person name="Greer C."/>
            <person name="Whyte L.G."/>
        </authorList>
    </citation>
    <scope>NUCLEOTIDE SEQUENCE [LARGE SCALE GENOMIC DNA]</scope>
    <source>
        <strain evidence="2 3">E4</strain>
    </source>
</reference>
<protein>
    <submittedName>
        <fullName evidence="2">DUF4810 domain-containing protein</fullName>
    </submittedName>
</protein>
<dbReference type="PROSITE" id="PS51257">
    <property type="entry name" value="PROKAR_LIPOPROTEIN"/>
    <property type="match status" value="1"/>
</dbReference>
<evidence type="ECO:0000256" key="1">
    <source>
        <dbReference type="SAM" id="SignalP"/>
    </source>
</evidence>
<dbReference type="PIRSF" id="PIRSF020555">
    <property type="entry name" value="UCP020555"/>
    <property type="match status" value="1"/>
</dbReference>
<feature type="signal peptide" evidence="1">
    <location>
        <begin position="1"/>
        <end position="29"/>
    </location>
</feature>
<gene>
    <name evidence="2" type="ORF">EAH77_22810</name>
</gene>
<keyword evidence="3" id="KW-1185">Reference proteome</keyword>
<evidence type="ECO:0000313" key="3">
    <source>
        <dbReference type="Proteomes" id="UP000317663"/>
    </source>
</evidence>
<dbReference type="AlphaFoldDB" id="A0A502G211"/>
<dbReference type="InterPro" id="IPR014508">
    <property type="entry name" value="UCP020555_TPR-like"/>
</dbReference>
<organism evidence="2 3">
    <name type="scientific">Ewingella americana</name>
    <dbReference type="NCBI Taxonomy" id="41202"/>
    <lineage>
        <taxon>Bacteria</taxon>
        <taxon>Pseudomonadati</taxon>
        <taxon>Pseudomonadota</taxon>
        <taxon>Gammaproteobacteria</taxon>
        <taxon>Enterobacterales</taxon>
        <taxon>Yersiniaceae</taxon>
        <taxon>Ewingella</taxon>
    </lineage>
</organism>